<comment type="caution">
    <text evidence="3">The sequence shown here is derived from an EMBL/GenBank/DDBJ whole genome shotgun (WGS) entry which is preliminary data.</text>
</comment>
<dbReference type="PANTHER" id="PTHR43737:SF1">
    <property type="entry name" value="DUF1501 DOMAIN-CONTAINING PROTEIN"/>
    <property type="match status" value="1"/>
</dbReference>
<accession>A0ABD3QSS3</accession>
<name>A0ABD3QSS3_9STRA</name>
<dbReference type="Proteomes" id="UP001516023">
    <property type="component" value="Unassembled WGS sequence"/>
</dbReference>
<reference evidence="3 4" key="1">
    <citation type="journal article" date="2020" name="G3 (Bethesda)">
        <title>Improved Reference Genome for Cyclotella cryptica CCMP332, a Model for Cell Wall Morphogenesis, Salinity Adaptation, and Lipid Production in Diatoms (Bacillariophyta).</title>
        <authorList>
            <person name="Roberts W.R."/>
            <person name="Downey K.M."/>
            <person name="Ruck E.C."/>
            <person name="Traller J.C."/>
            <person name="Alverson A.J."/>
        </authorList>
    </citation>
    <scope>NUCLEOTIDE SEQUENCE [LARGE SCALE GENOMIC DNA]</scope>
    <source>
        <strain evidence="3 4">CCMP332</strain>
    </source>
</reference>
<keyword evidence="2" id="KW-0732">Signal</keyword>
<dbReference type="Pfam" id="PF08811">
    <property type="entry name" value="DUF1800"/>
    <property type="match status" value="2"/>
</dbReference>
<protein>
    <submittedName>
        <fullName evidence="3">Uncharacterized protein</fullName>
    </submittedName>
</protein>
<dbReference type="PANTHER" id="PTHR43737">
    <property type="entry name" value="BLL7424 PROTEIN"/>
    <property type="match status" value="1"/>
</dbReference>
<sequence length="2274" mass="253205">MIISIIQLGNLTTTLLLLLLLLPPTSSQFTTLTCPSLGTPRIIPASTSSPTKIRIAVIRDDVTLCTLIRSNQDGTGRGPVARSYGSKWEASAGHFAKADSGLNIVCYSREGAIPVCDMTLPPLEEETQQYVLETRRRFLSKEAEAARFLEQATFGQTKEDIDALVATGNNFTSWVYDQMYNVSMSSHREFFRRRTNPKFEYPNEIGAVGSTPCEQYSRWRKYALTSRDSIQGRRMNWNKFLTIDKPEGIDGYVWKVDGHFRTITKDHPTFTNGSLVELGVRHRIPNPDGNAFKIDCIGCRVPIGNLSRYLPQNYISNPAVSIEGVEGRTNDLFPYRVVDLPPFKSSQFLSIENATAFHHLFAQWIHADENGLLNTTSLDGTDQCDGHPNFRQPLPVNERDSPPGTIPTVFGRSTDAATGEVHVFAFDPHLTLRENTLENPLEDGGGDLVMDTDSLVAGTQVRCQNAQMNFLNEKNCKLSYLKSACTPNTFPKKVIILDDANLASIREITGRNVYAVTGFSLTEVNNATGIPYFRPPCRPGRRTSRWIKNDADLECANSAGLGPMSLKTFRDIIDAIISDGSDQNYNPNIVDVTRNVLECDKQDVQKYDLGNVMANDGSCWMHSHPYEQSVFDLTGIDPNEYTVISDNVVSFSTSFLYESIVVGNRAIYPLLGKFGDYVVLDGTEDAPLDDSTVQILKSMHYNPAGRAVLICGSPLEVASDPLHGDQGFDVVVPEGSGYGTSSTWQVAAQRHTTWAHLALHAKDQLRQRVVWSLSQIIAVGVKSNGGSRVAVEKTEPYLVFYDMFVRNGFGSYRDLMREFSYNVLMAEWLSFIGNKSLQWNLMNGNGPNYPDENFAREIMQLFSIGLYKLNPDGSRVLSETGYPLEAYSMDDIFSYSRAWTGFVRSPLRGGVVATNKEVFETTSLDPMTIDPASRDLFPKTDLSNGYIGNRDVPLCVDLPRKHFLRRGAVFRLLGSVGRPTYQFDPADWSTNPDLKRIELDPLSPLFAKLCGRSEEGECTFPSIVKLDENLVYDEAAMSGQEYAVDTLRTVLLKSGSNPVFYEYIRQPCVELAFFDNAKKVIKGQVLQNYVQKPSMCGNPNLEIATPMCSETSWKERESAGKIYCHYQGERMSYASAEEYCLENGLEQSYPWIVLGLQGGPCGQGIIDQQFSSWSNAECSVLVKISFESGNIAIVHDPQPDYAGFKDVEPLVRDDTINFFKAYWSNQYPTEEDCLSLPSCYVHTDKKSCICTTGIHESSYFSTSDEIESESAVFSALCNGAVHPETFDAGVYRNIGNCGVSNLTVYATADEGCDNFTPDTIFSMELNGISYFLKNMKSVVYIPDSDFAFRNPSHFINMVDPAIRDMIYETESVIDSLFYHPNHPIFLSVRMIQRFGISNPSPGFVARVSEAYKDGSYQEMFGSRKYGDLAAMVAAILLDPESRTVVLDVDQAHGHLREPVIKVLAFFRSMGLSYASPLHIPTLLHLYDKLGEGSYETPSVFSFFLPEFSPSGVIQTADLVAPEAMVLQSHRVIGLIDAFFSTVKIGISNCYPYTFDGSSGDDRGGNQNWALRICATKEGDTSLSSAKTTYWPSSTSSASDIIDELSILLTAGRLTDDSKALIKAYVGEEIKNGDIAKAIRIAQQLILSAPEYHVTNIVRKQSNVRETLGYTNEPESSYKVVVVLMMIGGLDSFNLLLPKGRCMAADQYKAYTDARGTQHAIPLERLESIYANNQTCMEYGVNADFDILADLYNDKEALFFANTGVLSKPMTRDSWSTETSFQPFAHNIMQEEFYAGDPYNSQPGTGVFGRILVQSLSTTVPQSLNRMPTLRNMYDIAKQLNGIGDAENSFFGETWSSKFASALFDHTQAEEVASIPEFNIPDDEFPVSFISSSLKTVAENIRSRGFRKVDREVYVVPDFGYDLHFGNTLSELLRPVNDALKPFVEELKSQGIWDDTVIVMGSDFGRSLTANSNGGTDHAWGGNYFIAGGNVQGGQILGDYPDFNVDNPSWIDRGRFVPTTPWDAVWNGIANWFGVRDDAGLDWAIPNRRSFDKCELFYDSDLFKDGTCKCDVGCPDAEIGYRSSRRARLPNYTWNVPDEKGELVATVLSKDSTISTFGCHDPNDRETTRAIDKTTKKFFCERISLYQPSGIIITPSTQKMSIVKGMRIYSQNNCPKCDVVSFVLEGRKDPTSSWAVVSDGDLPHFYDPLPRNLWGEVIDSTYESGDANLEFAEVKLTSNNAAYLDYKLTFSKIRDPNSKFIQLAELELPGLVLDS</sequence>
<evidence type="ECO:0000256" key="1">
    <source>
        <dbReference type="SAM" id="MobiDB-lite"/>
    </source>
</evidence>
<dbReference type="EMBL" id="JABMIG020000013">
    <property type="protein sequence ID" value="KAL3803470.1"/>
    <property type="molecule type" value="Genomic_DNA"/>
</dbReference>
<dbReference type="InterPro" id="IPR017850">
    <property type="entry name" value="Alkaline_phosphatase_core_sf"/>
</dbReference>
<evidence type="ECO:0000313" key="4">
    <source>
        <dbReference type="Proteomes" id="UP001516023"/>
    </source>
</evidence>
<feature type="chain" id="PRO_5044865844" evidence="2">
    <location>
        <begin position="28"/>
        <end position="2274"/>
    </location>
</feature>
<dbReference type="SUPFAM" id="SSF53649">
    <property type="entry name" value="Alkaline phosphatase-like"/>
    <property type="match status" value="1"/>
</dbReference>
<dbReference type="InterPro" id="IPR010869">
    <property type="entry name" value="DUF1501"/>
</dbReference>
<feature type="region of interest" description="Disordered" evidence="1">
    <location>
        <begin position="379"/>
        <end position="404"/>
    </location>
</feature>
<dbReference type="InterPro" id="IPR014917">
    <property type="entry name" value="DUF1800"/>
</dbReference>
<organism evidence="3 4">
    <name type="scientific">Cyclotella cryptica</name>
    <dbReference type="NCBI Taxonomy" id="29204"/>
    <lineage>
        <taxon>Eukaryota</taxon>
        <taxon>Sar</taxon>
        <taxon>Stramenopiles</taxon>
        <taxon>Ochrophyta</taxon>
        <taxon>Bacillariophyta</taxon>
        <taxon>Coscinodiscophyceae</taxon>
        <taxon>Thalassiosirophycidae</taxon>
        <taxon>Stephanodiscales</taxon>
        <taxon>Stephanodiscaceae</taxon>
        <taxon>Cyclotella</taxon>
    </lineage>
</organism>
<proteinExistence type="predicted"/>
<evidence type="ECO:0000313" key="3">
    <source>
        <dbReference type="EMBL" id="KAL3803470.1"/>
    </source>
</evidence>
<feature type="signal peptide" evidence="2">
    <location>
        <begin position="1"/>
        <end position="27"/>
    </location>
</feature>
<evidence type="ECO:0000256" key="2">
    <source>
        <dbReference type="SAM" id="SignalP"/>
    </source>
</evidence>
<dbReference type="Pfam" id="PF07394">
    <property type="entry name" value="DUF1501"/>
    <property type="match status" value="1"/>
</dbReference>
<gene>
    <name evidence="3" type="ORF">HJC23_014018</name>
</gene>
<keyword evidence="4" id="KW-1185">Reference proteome</keyword>